<evidence type="ECO:0000256" key="1">
    <source>
        <dbReference type="ARBA" id="ARBA00006865"/>
    </source>
</evidence>
<dbReference type="Gene3D" id="2.60.40.10">
    <property type="entry name" value="Immunoglobulins"/>
    <property type="match status" value="1"/>
</dbReference>
<dbReference type="RefSeq" id="WP_132068805.1">
    <property type="nucleotide sequence ID" value="NZ_SMLH01000001.1"/>
</dbReference>
<organism evidence="4 5">
    <name type="scientific">Flavobacterium ranwuense</name>
    <dbReference type="NCBI Taxonomy" id="2541725"/>
    <lineage>
        <taxon>Bacteria</taxon>
        <taxon>Pseudomonadati</taxon>
        <taxon>Bacteroidota</taxon>
        <taxon>Flavobacteriia</taxon>
        <taxon>Flavobacteriales</taxon>
        <taxon>Flavobacteriaceae</taxon>
        <taxon>Flavobacterium</taxon>
    </lineage>
</organism>
<dbReference type="SMART" id="SM00089">
    <property type="entry name" value="PKD"/>
    <property type="match status" value="1"/>
</dbReference>
<dbReference type="Pfam" id="PF22352">
    <property type="entry name" value="K319L-like_PKD"/>
    <property type="match status" value="1"/>
</dbReference>
<dbReference type="Proteomes" id="UP000294685">
    <property type="component" value="Unassembled WGS sequence"/>
</dbReference>
<protein>
    <submittedName>
        <fullName evidence="4">Glycosyl hydrolase family protein</fullName>
    </submittedName>
</protein>
<dbReference type="GO" id="GO:0016787">
    <property type="term" value="F:hydrolase activity"/>
    <property type="evidence" value="ECO:0007669"/>
    <property type="project" value="UniProtKB-KW"/>
</dbReference>
<dbReference type="InterPro" id="IPR000757">
    <property type="entry name" value="Beta-glucanase-like"/>
</dbReference>
<sequence>MKNRISLKKIQNGILFLSVMSLSLSACSKEDTPVPPENKAPTANAGADQTITVNTVTLNGSGTDVDGTIKSYEWLRIDGPTQYSIAAPTQAQTAVNNLTQGTYQFVLIVTDNLGAKVRDTVTVIVNPKVWTLVFEDNFNATGNFDTSKWSYCSRNNASWAKYLTSTSDFASLDGSNLLLKMDNKTISNDAVPYHSGGIETNGKVAFTYGKVEVRAKFTQGQGSWPAIWMMPATPNAYGSWPNSGEIDIMEHVNNENVIHQTVHNGAVTNSSGVSSVTKSSSYIASDYNTYGIIWQENKIEFYLNGVLTSTYNKPANATSAQWPFDKPFYLILNQSGGAGWPGPITDSNLPFQMQVDWVRISQ</sequence>
<dbReference type="InterPro" id="IPR050546">
    <property type="entry name" value="Glycosyl_Hydrlase_16"/>
</dbReference>
<dbReference type="SUPFAM" id="SSF49299">
    <property type="entry name" value="PKD domain"/>
    <property type="match status" value="1"/>
</dbReference>
<dbReference type="Gene3D" id="2.60.120.200">
    <property type="match status" value="1"/>
</dbReference>
<evidence type="ECO:0000259" key="3">
    <source>
        <dbReference type="PROSITE" id="PS51762"/>
    </source>
</evidence>
<dbReference type="SUPFAM" id="SSF49899">
    <property type="entry name" value="Concanavalin A-like lectins/glucanases"/>
    <property type="match status" value="1"/>
</dbReference>
<comment type="caution">
    <text evidence="4">The sequence shown here is derived from an EMBL/GenBank/DDBJ whole genome shotgun (WGS) entry which is preliminary data.</text>
</comment>
<keyword evidence="4" id="KW-0378">Hydrolase</keyword>
<evidence type="ECO:0000313" key="4">
    <source>
        <dbReference type="EMBL" id="TDE31299.1"/>
    </source>
</evidence>
<dbReference type="InterPro" id="IPR022409">
    <property type="entry name" value="PKD/Chitinase_dom"/>
</dbReference>
<feature type="domain" description="GH16" evidence="3">
    <location>
        <begin position="119"/>
        <end position="362"/>
    </location>
</feature>
<reference evidence="4 5" key="1">
    <citation type="submission" date="2019-03" db="EMBL/GenBank/DDBJ databases">
        <title>Novel species of Flavobacterium.</title>
        <authorList>
            <person name="Liu Q."/>
            <person name="Xin Y.-H."/>
        </authorList>
    </citation>
    <scope>NUCLEOTIDE SEQUENCE [LARGE SCALE GENOMIC DNA]</scope>
    <source>
        <strain evidence="4 5">LB2P22</strain>
    </source>
</reference>
<dbReference type="InterPro" id="IPR035986">
    <property type="entry name" value="PKD_dom_sf"/>
</dbReference>
<dbReference type="Pfam" id="PF00722">
    <property type="entry name" value="Glyco_hydro_16"/>
    <property type="match status" value="1"/>
</dbReference>
<dbReference type="PROSITE" id="PS51762">
    <property type="entry name" value="GH16_2"/>
    <property type="match status" value="1"/>
</dbReference>
<comment type="similarity">
    <text evidence="1">Belongs to the glycosyl hydrolase 16 family.</text>
</comment>
<keyword evidence="5" id="KW-1185">Reference proteome</keyword>
<dbReference type="EMBL" id="SMLH01000001">
    <property type="protein sequence ID" value="TDE31299.1"/>
    <property type="molecule type" value="Genomic_DNA"/>
</dbReference>
<feature type="signal peptide" evidence="2">
    <location>
        <begin position="1"/>
        <end position="28"/>
    </location>
</feature>
<dbReference type="CDD" id="cd08023">
    <property type="entry name" value="GH16_laminarinase_like"/>
    <property type="match status" value="1"/>
</dbReference>
<proteinExistence type="inferred from homology"/>
<gene>
    <name evidence="4" type="ORF">E0I61_00935</name>
</gene>
<keyword evidence="2" id="KW-0732">Signal</keyword>
<dbReference type="PANTHER" id="PTHR10963:SF55">
    <property type="entry name" value="GLYCOSIDE HYDROLASE FAMILY 16 PROTEIN"/>
    <property type="match status" value="1"/>
</dbReference>
<evidence type="ECO:0000256" key="2">
    <source>
        <dbReference type="SAM" id="SignalP"/>
    </source>
</evidence>
<feature type="chain" id="PRO_5045542314" evidence="2">
    <location>
        <begin position="29"/>
        <end position="362"/>
    </location>
</feature>
<accession>A0ABY2DUA9</accession>
<dbReference type="InterPro" id="IPR013320">
    <property type="entry name" value="ConA-like_dom_sf"/>
</dbReference>
<evidence type="ECO:0000313" key="5">
    <source>
        <dbReference type="Proteomes" id="UP000294685"/>
    </source>
</evidence>
<dbReference type="PANTHER" id="PTHR10963">
    <property type="entry name" value="GLYCOSYL HYDROLASE-RELATED"/>
    <property type="match status" value="1"/>
</dbReference>
<dbReference type="PROSITE" id="PS51257">
    <property type="entry name" value="PROKAR_LIPOPROTEIN"/>
    <property type="match status" value="1"/>
</dbReference>
<dbReference type="InterPro" id="IPR013783">
    <property type="entry name" value="Ig-like_fold"/>
</dbReference>
<name>A0ABY2DUA9_9FLAO</name>